<sequence>MPAYDSMSLISDKQCLILDIGSKYTKFGFSGEPSPRCIIPTETISGDTGKLIRVFEYEDTNQLRINLIDFIHMLFFKYALVHPKEKRIVIVESLLCPSQIRDTLASVLFDHFEVTSVIFLPSHVVALYTLGISTALVLDIGYQEAVAIPVYEGIPILKAWQALPLGSKAVELDVRDRIQNKIKSITEAGENTVSPSYLRDTVVEDIKIKGCFVTTLARAKLWVEGEKPETLPPAFQYAIDGSKIVNIESEDRELPYETLFAQDNDQMSVSTMILDAILKTSVDMRKQLAENIVLLGGTVMAKGFKARLKEELKMLIDGPKYKDKLFLNVFKFHNPPAKENYVAWLGGSICGATDMISMKSLTRDAYCDMNSKVPDWSSLTHRVSLLRNVTPRDRLRLAGTEFKLLNARYNGTGTPEPLRNYLDAQYYGPISIGTPPQPFNVVFDTGSSNLWVPSKKCSILNIACCKYHVNEG</sequence>
<dbReference type="CDD" id="cd10207">
    <property type="entry name" value="ASKHA_NBD_Arp10"/>
    <property type="match status" value="1"/>
</dbReference>
<dbReference type="InterPro" id="IPR001969">
    <property type="entry name" value="Aspartic_peptidase_AS"/>
</dbReference>
<dbReference type="AlphaFoldDB" id="A0AAN9TR46"/>
<dbReference type="InterPro" id="IPR004000">
    <property type="entry name" value="Actin"/>
</dbReference>
<dbReference type="PROSITE" id="PS00141">
    <property type="entry name" value="ASP_PROTEASE"/>
    <property type="match status" value="1"/>
</dbReference>
<comment type="caution">
    <text evidence="3">The sequence shown here is derived from an EMBL/GenBank/DDBJ whole genome shotgun (WGS) entry which is preliminary data.</text>
</comment>
<organism evidence="3 4">
    <name type="scientific">Parthenolecanium corni</name>
    <dbReference type="NCBI Taxonomy" id="536013"/>
    <lineage>
        <taxon>Eukaryota</taxon>
        <taxon>Metazoa</taxon>
        <taxon>Ecdysozoa</taxon>
        <taxon>Arthropoda</taxon>
        <taxon>Hexapoda</taxon>
        <taxon>Insecta</taxon>
        <taxon>Pterygota</taxon>
        <taxon>Neoptera</taxon>
        <taxon>Paraneoptera</taxon>
        <taxon>Hemiptera</taxon>
        <taxon>Sternorrhyncha</taxon>
        <taxon>Coccoidea</taxon>
        <taxon>Coccidae</taxon>
        <taxon>Parthenolecanium</taxon>
    </lineage>
</organism>
<evidence type="ECO:0000313" key="4">
    <source>
        <dbReference type="Proteomes" id="UP001367676"/>
    </source>
</evidence>
<feature type="domain" description="Peptidase A1" evidence="2">
    <location>
        <begin position="426"/>
        <end position="472"/>
    </location>
</feature>
<evidence type="ECO:0000256" key="1">
    <source>
        <dbReference type="RuleBase" id="RU000487"/>
    </source>
</evidence>
<reference evidence="3 4" key="1">
    <citation type="submission" date="2024-03" db="EMBL/GenBank/DDBJ databases">
        <title>Adaptation during the transition from Ophiocordyceps entomopathogen to insect associate is accompanied by gene loss and intensified selection.</title>
        <authorList>
            <person name="Ward C.M."/>
            <person name="Onetto C.A."/>
            <person name="Borneman A.R."/>
        </authorList>
    </citation>
    <scope>NUCLEOTIDE SEQUENCE [LARGE SCALE GENOMIC DNA]</scope>
    <source>
        <strain evidence="3">AWRI1</strain>
        <tissue evidence="3">Single Adult Female</tissue>
    </source>
</reference>
<dbReference type="Gene3D" id="3.30.420.40">
    <property type="match status" value="2"/>
</dbReference>
<gene>
    <name evidence="3" type="ORF">V9T40_000815</name>
</gene>
<dbReference type="GO" id="GO:0004190">
    <property type="term" value="F:aspartic-type endopeptidase activity"/>
    <property type="evidence" value="ECO:0007669"/>
    <property type="project" value="InterPro"/>
</dbReference>
<protein>
    <recommendedName>
        <fullName evidence="2">Peptidase A1 domain-containing protein</fullName>
    </recommendedName>
</protein>
<dbReference type="SMART" id="SM00268">
    <property type="entry name" value="ACTIN"/>
    <property type="match status" value="1"/>
</dbReference>
<dbReference type="SUPFAM" id="SSF53067">
    <property type="entry name" value="Actin-like ATPase domain"/>
    <property type="match status" value="2"/>
</dbReference>
<comment type="similarity">
    <text evidence="1">Belongs to the actin family.</text>
</comment>
<dbReference type="PROSITE" id="PS51767">
    <property type="entry name" value="PEPTIDASE_A1"/>
    <property type="match status" value="1"/>
</dbReference>
<dbReference type="InterPro" id="IPR043129">
    <property type="entry name" value="ATPase_NBD"/>
</dbReference>
<dbReference type="Gene3D" id="3.90.640.10">
    <property type="entry name" value="Actin, Chain A, domain 4"/>
    <property type="match status" value="1"/>
</dbReference>
<name>A0AAN9TR46_9HEMI</name>
<evidence type="ECO:0000259" key="2">
    <source>
        <dbReference type="PROSITE" id="PS51767"/>
    </source>
</evidence>
<dbReference type="PANTHER" id="PTHR11937">
    <property type="entry name" value="ACTIN"/>
    <property type="match status" value="1"/>
</dbReference>
<dbReference type="Gene3D" id="2.40.70.10">
    <property type="entry name" value="Acid Proteases"/>
    <property type="match status" value="1"/>
</dbReference>
<dbReference type="Proteomes" id="UP001367676">
    <property type="component" value="Unassembled WGS sequence"/>
</dbReference>
<evidence type="ECO:0000313" key="3">
    <source>
        <dbReference type="EMBL" id="KAK7580186.1"/>
    </source>
</evidence>
<dbReference type="Pfam" id="PF00026">
    <property type="entry name" value="Asp"/>
    <property type="match status" value="1"/>
</dbReference>
<keyword evidence="4" id="KW-1185">Reference proteome</keyword>
<dbReference type="GO" id="GO:0006508">
    <property type="term" value="P:proteolysis"/>
    <property type="evidence" value="ECO:0007669"/>
    <property type="project" value="InterPro"/>
</dbReference>
<dbReference type="EMBL" id="JBBCAQ010000034">
    <property type="protein sequence ID" value="KAK7580186.1"/>
    <property type="molecule type" value="Genomic_DNA"/>
</dbReference>
<dbReference type="InterPro" id="IPR021109">
    <property type="entry name" value="Peptidase_aspartic_dom_sf"/>
</dbReference>
<proteinExistence type="inferred from homology"/>
<dbReference type="Pfam" id="PF00022">
    <property type="entry name" value="Actin"/>
    <property type="match status" value="1"/>
</dbReference>
<dbReference type="SUPFAM" id="SSF50630">
    <property type="entry name" value="Acid proteases"/>
    <property type="match status" value="1"/>
</dbReference>
<accession>A0AAN9TR46</accession>
<dbReference type="InterPro" id="IPR033121">
    <property type="entry name" value="PEPTIDASE_A1"/>
</dbReference>